<reference evidence="1 2" key="1">
    <citation type="submission" date="2013-02" db="EMBL/GenBank/DDBJ databases">
        <title>A novel strain isolated from Lonar lake, Maharashtra, India.</title>
        <authorList>
            <person name="Singh A."/>
        </authorList>
    </citation>
    <scope>NUCLEOTIDE SEQUENCE [LARGE SCALE GENOMIC DNA]</scope>
    <source>
        <strain evidence="1 2">AK24</strain>
    </source>
</reference>
<dbReference type="RefSeq" id="WP_010855892.1">
    <property type="nucleotide sequence ID" value="NZ_AQHR01000096.1"/>
</dbReference>
<comment type="caution">
    <text evidence="1">The sequence shown here is derived from an EMBL/GenBank/DDBJ whole genome shotgun (WGS) entry which is preliminary data.</text>
</comment>
<keyword evidence="2" id="KW-1185">Reference proteome</keyword>
<proteinExistence type="predicted"/>
<dbReference type="InterPro" id="IPR016181">
    <property type="entry name" value="Acyl_CoA_acyltransferase"/>
</dbReference>
<sequence>MESSVKELPFCRTPAKHYQAVQFNDSLTELWNGILAHSPNGTFLHHRYFIGYHGSRFVDASTIIFYAGKAVALFPAEREGNRIYSHRGLTYAGWILASGVAPDQIPEIMRETIAYYLHLGIQRMEVRTIPNCFTAFDQESLHHLFAKLGGKTVATHVHHAIPLPHKVSDRGKKWGRKKALMHGLFVYESSDLQAFWKDILQPNLEVHHRAKPTHTWYEMQTLVDRFPDQIRFHGVYQGSELLGGAVVFDTLRCAHLQYIAASKKGRALRCLDLLMGELIEINYAHKAWFNMGVSHIPPSGVKNKGLVTWKESLGGRPVSAFLLQIDLGCYSLSD</sequence>
<dbReference type="EMBL" id="AQHR01000096">
    <property type="protein sequence ID" value="EON75870.1"/>
    <property type="molecule type" value="Genomic_DNA"/>
</dbReference>
<evidence type="ECO:0000313" key="2">
    <source>
        <dbReference type="Proteomes" id="UP000013909"/>
    </source>
</evidence>
<evidence type="ECO:0000313" key="1">
    <source>
        <dbReference type="EMBL" id="EON75870.1"/>
    </source>
</evidence>
<dbReference type="STRING" id="1232681.ADIS_3761"/>
<dbReference type="AlphaFoldDB" id="R7ZP37"/>
<dbReference type="SUPFAM" id="SSF55729">
    <property type="entry name" value="Acyl-CoA N-acyltransferases (Nat)"/>
    <property type="match status" value="1"/>
</dbReference>
<name>R7ZP37_9BACT</name>
<gene>
    <name evidence="1" type="ORF">ADIS_3761</name>
</gene>
<protein>
    <submittedName>
        <fullName evidence="1">Uncharacterized protein</fullName>
    </submittedName>
</protein>
<accession>R7ZP37</accession>
<dbReference type="OrthoDB" id="9808687at2"/>
<dbReference type="Proteomes" id="UP000013909">
    <property type="component" value="Unassembled WGS sequence"/>
</dbReference>
<organism evidence="1 2">
    <name type="scientific">Lunatimonas lonarensis</name>
    <dbReference type="NCBI Taxonomy" id="1232681"/>
    <lineage>
        <taxon>Bacteria</taxon>
        <taxon>Pseudomonadati</taxon>
        <taxon>Bacteroidota</taxon>
        <taxon>Cytophagia</taxon>
        <taxon>Cytophagales</taxon>
        <taxon>Cyclobacteriaceae</taxon>
    </lineage>
</organism>
<dbReference type="Gene3D" id="3.40.630.30">
    <property type="match status" value="1"/>
</dbReference>